<dbReference type="SUPFAM" id="SSF160920">
    <property type="entry name" value="PSTPO5379-like"/>
    <property type="match status" value="1"/>
</dbReference>
<comment type="caution">
    <text evidence="4">The sequence shown here is derived from an EMBL/GenBank/DDBJ whole genome shotgun (WGS) entry which is preliminary data.</text>
</comment>
<dbReference type="Gene3D" id="3.40.1640.10">
    <property type="entry name" value="PSTPO5379-like"/>
    <property type="match status" value="1"/>
</dbReference>
<evidence type="ECO:0000256" key="1">
    <source>
        <dbReference type="ARBA" id="ARBA00007896"/>
    </source>
</evidence>
<keyword evidence="5" id="KW-1185">Reference proteome</keyword>
<sequence length="291" mass="30830">MNALEANLTTNAATDLSALSPQALRREIRSGHSPGPTAGYAPGFLQGNLAILPESYAADFLRYCMNNPKPCPLIGMSEAGSPLVPALGDDLDIRTDLPAYRVFSADGSYRSLVDLKEVWRDDLVTFVLGCSFSFEAAIERAGLPLRHLQAGRNVPMYVTTLETKAAGAFHGPLVVSMRAFKPAHAIQAVLLSDRFRLAHGAPVHIGDPAQIGIKDLMQPEFGDAPVLEPGDIPVFWACGVTPQAAIANAATDLAITHEPGCMLVTDIRTDAAEFVLGAAYFDATAGTTNAA</sequence>
<comment type="similarity">
    <text evidence="1 3">Belongs to the D-glutamate cyclase family.</text>
</comment>
<evidence type="ECO:0000256" key="3">
    <source>
        <dbReference type="HAMAP-Rule" id="MF_01830"/>
    </source>
</evidence>
<dbReference type="Proteomes" id="UP000761264">
    <property type="component" value="Unassembled WGS sequence"/>
</dbReference>
<name>A0A967F045_9PROT</name>
<dbReference type="PIRSF" id="PIRSF029755">
    <property type="entry name" value="UCP029755"/>
    <property type="match status" value="1"/>
</dbReference>
<dbReference type="PANTHER" id="PTHR32022:SF10">
    <property type="entry name" value="D-GLUTAMATE CYCLASE, MITOCHONDRIAL"/>
    <property type="match status" value="1"/>
</dbReference>
<dbReference type="Gene3D" id="3.30.2040.10">
    <property type="entry name" value="PSTPO5379-like domain"/>
    <property type="match status" value="1"/>
</dbReference>
<dbReference type="InterPro" id="IPR016938">
    <property type="entry name" value="UPF0317"/>
</dbReference>
<organism evidence="4 5">
    <name type="scientific">Pelagibius litoralis</name>
    <dbReference type="NCBI Taxonomy" id="374515"/>
    <lineage>
        <taxon>Bacteria</taxon>
        <taxon>Pseudomonadati</taxon>
        <taxon>Pseudomonadota</taxon>
        <taxon>Alphaproteobacteria</taxon>
        <taxon>Rhodospirillales</taxon>
        <taxon>Rhodovibrionaceae</taxon>
        <taxon>Pelagibius</taxon>
    </lineage>
</organism>
<dbReference type="RefSeq" id="WP_167227420.1">
    <property type="nucleotide sequence ID" value="NZ_JAAQPH010000015.1"/>
</dbReference>
<keyword evidence="2 3" id="KW-0456">Lyase</keyword>
<accession>A0A967F045</accession>
<dbReference type="GO" id="GO:0016829">
    <property type="term" value="F:lyase activity"/>
    <property type="evidence" value="ECO:0007669"/>
    <property type="project" value="UniProtKB-KW"/>
</dbReference>
<dbReference type="Pfam" id="PF07286">
    <property type="entry name" value="D-Glu_cyclase"/>
    <property type="match status" value="1"/>
</dbReference>
<dbReference type="EC" id="4.2.1.-" evidence="3"/>
<proteinExistence type="inferred from homology"/>
<dbReference type="EMBL" id="JAAQPH010000015">
    <property type="protein sequence ID" value="NIA70625.1"/>
    <property type="molecule type" value="Genomic_DNA"/>
</dbReference>
<evidence type="ECO:0000313" key="4">
    <source>
        <dbReference type="EMBL" id="NIA70625.1"/>
    </source>
</evidence>
<evidence type="ECO:0000313" key="5">
    <source>
        <dbReference type="Proteomes" id="UP000761264"/>
    </source>
</evidence>
<evidence type="ECO:0000256" key="2">
    <source>
        <dbReference type="ARBA" id="ARBA00023239"/>
    </source>
</evidence>
<dbReference type="PANTHER" id="PTHR32022">
    <property type="entry name" value="D-GLUTAMATE CYCLASE, MITOCHONDRIAL"/>
    <property type="match status" value="1"/>
</dbReference>
<protein>
    <recommendedName>
        <fullName evidence="3">Putative hydro-lyase HBA54_18670</fullName>
        <ecNumber evidence="3">4.2.1.-</ecNumber>
    </recommendedName>
</protein>
<dbReference type="AlphaFoldDB" id="A0A967F045"/>
<dbReference type="FunFam" id="3.30.2040.10:FF:000001">
    <property type="entry name" value="D-glutamate cyclase, mitochondrial"/>
    <property type="match status" value="1"/>
</dbReference>
<dbReference type="NCBIfam" id="NF003969">
    <property type="entry name" value="PRK05463.1"/>
    <property type="match status" value="1"/>
</dbReference>
<reference evidence="4" key="1">
    <citation type="submission" date="2020-03" db="EMBL/GenBank/DDBJ databases">
        <title>Genome of Pelagibius litoralis DSM 21314T.</title>
        <authorList>
            <person name="Wang G."/>
        </authorList>
    </citation>
    <scope>NUCLEOTIDE SEQUENCE</scope>
    <source>
        <strain evidence="4">DSM 21314</strain>
    </source>
</reference>
<dbReference type="InterPro" id="IPR038021">
    <property type="entry name" value="Putative_hydro-lyase"/>
</dbReference>
<dbReference type="HAMAP" id="MF_01830">
    <property type="entry name" value="Hydro_lyase"/>
    <property type="match status" value="1"/>
</dbReference>
<gene>
    <name evidence="4" type="ORF">HBA54_18670</name>
</gene>
<dbReference type="InterPro" id="IPR009906">
    <property type="entry name" value="D-Glu_cyclase"/>
</dbReference>